<proteinExistence type="predicted"/>
<keyword evidence="2" id="KW-1185">Reference proteome</keyword>
<gene>
    <name evidence="1" type="ORF">BDN72DRAFT_836860</name>
</gene>
<dbReference type="EMBL" id="ML208291">
    <property type="protein sequence ID" value="TFK71939.1"/>
    <property type="molecule type" value="Genomic_DNA"/>
</dbReference>
<evidence type="ECO:0000313" key="2">
    <source>
        <dbReference type="Proteomes" id="UP000308600"/>
    </source>
</evidence>
<evidence type="ECO:0000313" key="1">
    <source>
        <dbReference type="EMBL" id="TFK71939.1"/>
    </source>
</evidence>
<sequence length="1114" mass="120220">MSPTATIRHLAVSNFNPTLNDPSLALKLVNHGSRLATFVQAALAIAIPLLGSTGVMVGSVADSLSLEQAPIPTSYAYQTASRSVNMPASTTIDATSSFSSTTQTFLSATVVLFAIICGGMMVFKRQYHRQEGVKVEGESRKGGESREWKKEDGQRRVQGGGGQPSSQTSLSPSPGHQGPVSNSSSSTPAPPASHSPPASTPTLNQQPPPDPRPNRNPDGGDDNPNDESHSEGDHSTSGSSRPTSPPDGDGDDDPPPPTNHVGYDISPRSRDSFNLRVLLVVAIILCAFLRTLVFIAVRKRQSVRQIVVLGVEALDRSTQNLRSSVGVALERPEWLKSLMTSSVLVFWTQLGSTTTEEIQEMFVEEMKFEEVIKGKVHEDQEDTTITHNQAFGYGSSPSSRGVAVLSNVLVDVEPIQELELDYPIPLSVLASTTVTTPSSSTVASSTPIISSNSIAILTSHVTTSLSPSPHTTASLLPPLTEVTVIYALHYLETYSLTSAIVFFVAVSALYGWMRWSSGAATTSGGLDTSHGDEEGALVEVVIEGEEVGGLELRSEIEEEVVVMEEGKVADGAELKTECSVEDVASLAQCLSEDTSPHICATSRHRSPSLHSFDQGEVEKSRGERDLDASTASGSKFQKRDHNMGVQDANLANGQSDHVPVDICAPSLPHSASFKQGELDDAQFWSRHVDSLEILRSKFKNDNSSGIIDDDANMAEDQFEDSSVNICATSQSRSRSSFNPEDLERMRGGRDLDVSKMFGSKFESQDSNGVDEDESEDDSDQICALVQSSSLNQEELERLRGGRGLDASKMFETRFRSISASISDPEFYTGSTESILPQSSSDSYSYSHSASASQPNLSRLKSPPPLKRKFRMALLPSWWPSAQGDSSVSPLKPRQLFLDPNPDTSRVDWINLASTSSVRKKPIASTAGISASFSLVGCLGTPEPRSRSGLISFNRDQVLPGLFELSIPAIRQVKPSRIPVPIRTCRISLGPVCLAGPTATTQVNSKWGKKKFVPSKSCIPVLVRIPIAQPGAGPLTRVVSSQPKKVIRPEGSSLPILVDKNRRFKPLQVQGQAGPSTGTQGVPTKSIYNHYCVDQLPRRRKVEEKENIPKGWRYG</sequence>
<dbReference type="Proteomes" id="UP000308600">
    <property type="component" value="Unassembled WGS sequence"/>
</dbReference>
<name>A0ACD3B2W6_9AGAR</name>
<accession>A0ACD3B2W6</accession>
<organism evidence="1 2">
    <name type="scientific">Pluteus cervinus</name>
    <dbReference type="NCBI Taxonomy" id="181527"/>
    <lineage>
        <taxon>Eukaryota</taxon>
        <taxon>Fungi</taxon>
        <taxon>Dikarya</taxon>
        <taxon>Basidiomycota</taxon>
        <taxon>Agaricomycotina</taxon>
        <taxon>Agaricomycetes</taxon>
        <taxon>Agaricomycetidae</taxon>
        <taxon>Agaricales</taxon>
        <taxon>Pluteineae</taxon>
        <taxon>Pluteaceae</taxon>
        <taxon>Pluteus</taxon>
    </lineage>
</organism>
<reference evidence="1 2" key="1">
    <citation type="journal article" date="2019" name="Nat. Ecol. Evol.">
        <title>Megaphylogeny resolves global patterns of mushroom evolution.</title>
        <authorList>
            <person name="Varga T."/>
            <person name="Krizsan K."/>
            <person name="Foldi C."/>
            <person name="Dima B."/>
            <person name="Sanchez-Garcia M."/>
            <person name="Sanchez-Ramirez S."/>
            <person name="Szollosi G.J."/>
            <person name="Szarkandi J.G."/>
            <person name="Papp V."/>
            <person name="Albert L."/>
            <person name="Andreopoulos W."/>
            <person name="Angelini C."/>
            <person name="Antonin V."/>
            <person name="Barry K.W."/>
            <person name="Bougher N.L."/>
            <person name="Buchanan P."/>
            <person name="Buyck B."/>
            <person name="Bense V."/>
            <person name="Catcheside P."/>
            <person name="Chovatia M."/>
            <person name="Cooper J."/>
            <person name="Damon W."/>
            <person name="Desjardin D."/>
            <person name="Finy P."/>
            <person name="Geml J."/>
            <person name="Haridas S."/>
            <person name="Hughes K."/>
            <person name="Justo A."/>
            <person name="Karasinski D."/>
            <person name="Kautmanova I."/>
            <person name="Kiss B."/>
            <person name="Kocsube S."/>
            <person name="Kotiranta H."/>
            <person name="LaButti K.M."/>
            <person name="Lechner B.E."/>
            <person name="Liimatainen K."/>
            <person name="Lipzen A."/>
            <person name="Lukacs Z."/>
            <person name="Mihaltcheva S."/>
            <person name="Morgado L.N."/>
            <person name="Niskanen T."/>
            <person name="Noordeloos M.E."/>
            <person name="Ohm R.A."/>
            <person name="Ortiz-Santana B."/>
            <person name="Ovrebo C."/>
            <person name="Racz N."/>
            <person name="Riley R."/>
            <person name="Savchenko A."/>
            <person name="Shiryaev A."/>
            <person name="Soop K."/>
            <person name="Spirin V."/>
            <person name="Szebenyi C."/>
            <person name="Tomsovsky M."/>
            <person name="Tulloss R.E."/>
            <person name="Uehling J."/>
            <person name="Grigoriev I.V."/>
            <person name="Vagvolgyi C."/>
            <person name="Papp T."/>
            <person name="Martin F.M."/>
            <person name="Miettinen O."/>
            <person name="Hibbett D.S."/>
            <person name="Nagy L.G."/>
        </authorList>
    </citation>
    <scope>NUCLEOTIDE SEQUENCE [LARGE SCALE GENOMIC DNA]</scope>
    <source>
        <strain evidence="1 2">NL-1719</strain>
    </source>
</reference>
<protein>
    <submittedName>
        <fullName evidence="1">Uncharacterized protein</fullName>
    </submittedName>
</protein>